<dbReference type="Gene3D" id="3.90.1750.10">
    <property type="entry name" value="Hect, E3 ligase catalytic domains"/>
    <property type="match status" value="1"/>
</dbReference>
<dbReference type="OrthoDB" id="8068875at2759"/>
<protein>
    <recommendedName>
        <fullName evidence="2">HECT-type E3 ubiquitin transferase</fullName>
        <ecNumber evidence="2">2.3.2.26</ecNumber>
    </recommendedName>
</protein>
<dbReference type="PROSITE" id="PS50237">
    <property type="entry name" value="HECT"/>
    <property type="match status" value="1"/>
</dbReference>
<evidence type="ECO:0000259" key="7">
    <source>
        <dbReference type="PROSITE" id="PS50237"/>
    </source>
</evidence>
<dbReference type="FunFam" id="3.30.2410.10:FF:000011">
    <property type="entry name" value="Putative Ubiquitin-protein ligase E3C"/>
    <property type="match status" value="1"/>
</dbReference>
<dbReference type="CDD" id="cd00078">
    <property type="entry name" value="HECTc"/>
    <property type="match status" value="1"/>
</dbReference>
<dbReference type="CDD" id="cd23767">
    <property type="entry name" value="IQCD"/>
    <property type="match status" value="1"/>
</dbReference>
<keyword evidence="3" id="KW-0808">Transferase</keyword>
<evidence type="ECO:0000256" key="1">
    <source>
        <dbReference type="ARBA" id="ARBA00000885"/>
    </source>
</evidence>
<feature type="region of interest" description="Disordered" evidence="6">
    <location>
        <begin position="364"/>
        <end position="396"/>
    </location>
</feature>
<dbReference type="InterPro" id="IPR000569">
    <property type="entry name" value="HECT_dom"/>
</dbReference>
<comment type="caution">
    <text evidence="8">The sequence shown here is derived from an EMBL/GenBank/DDBJ whole genome shotgun (WGS) entry which is preliminary data.</text>
</comment>
<dbReference type="PANTHER" id="PTHR45700:SF2">
    <property type="entry name" value="UBIQUITIN-PROTEIN LIGASE E3C"/>
    <property type="match status" value="1"/>
</dbReference>
<dbReference type="Gene3D" id="3.30.2160.10">
    <property type="entry name" value="Hect, E3 ligase catalytic domain"/>
    <property type="match status" value="1"/>
</dbReference>
<evidence type="ECO:0000256" key="2">
    <source>
        <dbReference type="ARBA" id="ARBA00012485"/>
    </source>
</evidence>
<name>A0A317SSE0_9PEZI</name>
<keyword evidence="9" id="KW-1185">Reference proteome</keyword>
<dbReference type="EMBL" id="PYWC01000024">
    <property type="protein sequence ID" value="PWW77319.1"/>
    <property type="molecule type" value="Genomic_DNA"/>
</dbReference>
<sequence length="1202" mass="135452">MYPTFTGSSRRPRNVNLSGRKPAAAPSRTTQFSRPPAIPTSVLHAQHERAQREAARQRLRAATTVQRVWRGRREAEAQRVKWRKEWDSLFAEGAGGNFGRGSDLGKWIEYGVTLFLAFYERGRRPGRHRERDSGDLLRMKALVLFMAQYLSRASEKSCLRVRARGVDGRGNLMMEKFGKLLIEVLQEGVLTVVSLRVLPSLAVELPGIVDASYYKALSRITTSRGSSPEDILGAVLTPLQHVEGGDGRRDAQIHRDFAANYLVTPDLPEHLRRSGFERLKETVGFGKLIKAMSEHPGQWVIATSEERLWMLSYIIHFTPNASGSKAIDLTGDRPLVSSDFEEQRYIHVMSRLLSSVAKEASKRTEVEDISMGAEGDEGNEDVSSERSHQNRSQPLPPFVKSKLESLIQQPSITSIFSRANFSGSNDRHAKMLAGFALTLLLVFPKVKQEVCMWLCLAETKDGVSALGYLWAAVGRSKLFRGVTRDIRLAVSSLRGRNLSTDDASVRDSDNDEWNLILLFVELYGFLLLVMDDDEFFTGSGADRKARQLPLKDVENLSVFLKNLAFAMYYWGGEIMGEDRERSDGRAVFSKDQANRGWEVEHLKTVVTALLKAIYARDSRRRFLPSNHWLMTAAGFNIEGFIPAVVQEEENRHQMEGEGEEEDGEEPERQYDQAAIAALSPYERRNLRLELMSKMQHKKQRELHLAIITPRLEILQNLPFFIPFATRVQVFREFVSGDQRRRRGGFVEPDQWRAAVLSQNSQLHSPARNALDDARDSLNKHHATIRRNRVFEDAYEQFWPLGEGLKEPIQITFVDRFGVEEAGIDGGGVTKEFLTGVCGDAFTPSAIAGVDREADSGDDAYLPSDDEAENATEFGKNLFLENEQHLLYPNPISIEELKEDLIRTGCPYQEVIGDGVKPLLKRYEFLGRVLGKCLYEGILVDVAFAPFFLLKWSQQASSSKASTAVGVNDLRDLDEGLYRGLVKLKNYTGDVESDFGLDFTISSRLPRHDKTITVELRTGGEAIPVTNANKLEYIHLVSRYRLSVQAHIQTSAFLRGLNSIINPSWLSMFNQSELQTLVGGDIDTPIDVEDLRRNTIYGGVYQIGDDGVEHESIRLFWQVMRSLGDEERRKVLKFVTSVARAPLLGFGVLRPRFSIRDAGEDQGRLCSASTCVNLLKLPRYRDPKILREKLLYSVNSNAGFDLS</sequence>
<organism evidence="8 9">
    <name type="scientific">Tuber magnatum</name>
    <name type="common">white Piedmont truffle</name>
    <dbReference type="NCBI Taxonomy" id="42249"/>
    <lineage>
        <taxon>Eukaryota</taxon>
        <taxon>Fungi</taxon>
        <taxon>Dikarya</taxon>
        <taxon>Ascomycota</taxon>
        <taxon>Pezizomycotina</taxon>
        <taxon>Pezizomycetes</taxon>
        <taxon>Pezizales</taxon>
        <taxon>Tuberaceae</taxon>
        <taxon>Tuber</taxon>
    </lineage>
</organism>
<dbReference type="Pfam" id="PF00632">
    <property type="entry name" value="HECT"/>
    <property type="match status" value="1"/>
</dbReference>
<evidence type="ECO:0000313" key="8">
    <source>
        <dbReference type="EMBL" id="PWW77319.1"/>
    </source>
</evidence>
<proteinExistence type="predicted"/>
<feature type="region of interest" description="Disordered" evidence="6">
    <location>
        <begin position="1"/>
        <end position="36"/>
    </location>
</feature>
<evidence type="ECO:0000256" key="6">
    <source>
        <dbReference type="SAM" id="MobiDB-lite"/>
    </source>
</evidence>
<dbReference type="InterPro" id="IPR044611">
    <property type="entry name" value="E3A/B/C-like"/>
</dbReference>
<feature type="active site" description="Glycyl thioester intermediate" evidence="5">
    <location>
        <position position="1170"/>
    </location>
</feature>
<dbReference type="Gene3D" id="3.30.2410.10">
    <property type="entry name" value="Hect, E3 ligase catalytic domain"/>
    <property type="match status" value="1"/>
</dbReference>
<dbReference type="STRING" id="42249.A0A317SSE0"/>
<dbReference type="SUPFAM" id="SSF56204">
    <property type="entry name" value="Hect, E3 ligase catalytic domain"/>
    <property type="match status" value="1"/>
</dbReference>
<feature type="region of interest" description="Disordered" evidence="6">
    <location>
        <begin position="649"/>
        <end position="668"/>
    </location>
</feature>
<comment type="catalytic activity">
    <reaction evidence="1">
        <text>S-ubiquitinyl-[E2 ubiquitin-conjugating enzyme]-L-cysteine + [acceptor protein]-L-lysine = [E2 ubiquitin-conjugating enzyme]-L-cysteine + N(6)-ubiquitinyl-[acceptor protein]-L-lysine.</text>
        <dbReference type="EC" id="2.3.2.26"/>
    </reaction>
</comment>
<feature type="domain" description="HECT" evidence="7">
    <location>
        <begin position="804"/>
        <end position="1202"/>
    </location>
</feature>
<feature type="compositionally biased region" description="Acidic residues" evidence="6">
    <location>
        <begin position="656"/>
        <end position="665"/>
    </location>
</feature>
<dbReference type="GO" id="GO:0061630">
    <property type="term" value="F:ubiquitin protein ligase activity"/>
    <property type="evidence" value="ECO:0007669"/>
    <property type="project" value="UniProtKB-EC"/>
</dbReference>
<evidence type="ECO:0000256" key="5">
    <source>
        <dbReference type="PROSITE-ProRule" id="PRU00104"/>
    </source>
</evidence>
<dbReference type="EC" id="2.3.2.26" evidence="2"/>
<dbReference type="Proteomes" id="UP000246991">
    <property type="component" value="Unassembled WGS sequence"/>
</dbReference>
<evidence type="ECO:0000313" key="9">
    <source>
        <dbReference type="Proteomes" id="UP000246991"/>
    </source>
</evidence>
<gene>
    <name evidence="8" type="ORF">C7212DRAFT_343518</name>
</gene>
<evidence type="ECO:0000256" key="3">
    <source>
        <dbReference type="ARBA" id="ARBA00022679"/>
    </source>
</evidence>
<accession>A0A317SSE0</accession>
<evidence type="ECO:0000256" key="4">
    <source>
        <dbReference type="ARBA" id="ARBA00022786"/>
    </source>
</evidence>
<dbReference type="AlphaFoldDB" id="A0A317SSE0"/>
<dbReference type="InterPro" id="IPR035983">
    <property type="entry name" value="Hect_E3_ubiquitin_ligase"/>
</dbReference>
<dbReference type="FunFam" id="3.30.2160.10:FF:000002">
    <property type="entry name" value="Putative Ubiquitin-protein ligase E3C"/>
    <property type="match status" value="1"/>
</dbReference>
<dbReference type="GO" id="GO:0006511">
    <property type="term" value="P:ubiquitin-dependent protein catabolic process"/>
    <property type="evidence" value="ECO:0007669"/>
    <property type="project" value="TreeGrafter"/>
</dbReference>
<dbReference type="PANTHER" id="PTHR45700">
    <property type="entry name" value="UBIQUITIN-PROTEIN LIGASE E3C"/>
    <property type="match status" value="1"/>
</dbReference>
<dbReference type="GO" id="GO:0000209">
    <property type="term" value="P:protein polyubiquitination"/>
    <property type="evidence" value="ECO:0007669"/>
    <property type="project" value="InterPro"/>
</dbReference>
<reference evidence="8 9" key="1">
    <citation type="submission" date="2018-03" db="EMBL/GenBank/DDBJ databases">
        <title>Genomes of Pezizomycetes fungi and the evolution of truffles.</title>
        <authorList>
            <person name="Murat C."/>
            <person name="Payen T."/>
            <person name="Noel B."/>
            <person name="Kuo A."/>
            <person name="Martin F.M."/>
        </authorList>
    </citation>
    <scope>NUCLEOTIDE SEQUENCE [LARGE SCALE GENOMIC DNA]</scope>
    <source>
        <strain evidence="8">091103-1</strain>
    </source>
</reference>
<keyword evidence="4 5" id="KW-0833">Ubl conjugation pathway</keyword>
<dbReference type="SMART" id="SM00119">
    <property type="entry name" value="HECTc"/>
    <property type="match status" value="1"/>
</dbReference>